<dbReference type="InterPro" id="IPR003594">
    <property type="entry name" value="HATPase_dom"/>
</dbReference>
<keyword evidence="11" id="KW-0175">Coiled coil</keyword>
<dbReference type="Gene3D" id="3.30.565.10">
    <property type="entry name" value="Histidine kinase-like ATPase, C-terminal domain"/>
    <property type="match status" value="1"/>
</dbReference>
<dbReference type="InterPro" id="IPR004358">
    <property type="entry name" value="Sig_transdc_His_kin-like_C"/>
</dbReference>
<dbReference type="InterPro" id="IPR050428">
    <property type="entry name" value="TCS_sensor_his_kinase"/>
</dbReference>
<evidence type="ECO:0000256" key="10">
    <source>
        <dbReference type="ARBA" id="ARBA00023136"/>
    </source>
</evidence>
<dbReference type="GO" id="GO:0016301">
    <property type="term" value="F:kinase activity"/>
    <property type="evidence" value="ECO:0007669"/>
    <property type="project" value="UniProtKB-KW"/>
</dbReference>
<reference evidence="15 16" key="1">
    <citation type="submission" date="2023-07" db="EMBL/GenBank/DDBJ databases">
        <title>Genomic Encyclopedia of Type Strains, Phase IV (KMG-IV): sequencing the most valuable type-strain genomes for metagenomic binning, comparative biology and taxonomic classification.</title>
        <authorList>
            <person name="Goeker M."/>
        </authorList>
    </citation>
    <scope>NUCLEOTIDE SEQUENCE [LARGE SCALE GENOMIC DNA]</scope>
    <source>
        <strain evidence="15 16">DSM 5896</strain>
    </source>
</reference>
<evidence type="ECO:0000313" key="15">
    <source>
        <dbReference type="EMBL" id="MDQ0392709.1"/>
    </source>
</evidence>
<evidence type="ECO:0000256" key="2">
    <source>
        <dbReference type="ARBA" id="ARBA00004370"/>
    </source>
</evidence>
<dbReference type="Pfam" id="PF02518">
    <property type="entry name" value="HATPase_c"/>
    <property type="match status" value="1"/>
</dbReference>
<keyword evidence="10 12" id="KW-0472">Membrane</keyword>
<evidence type="ECO:0000256" key="8">
    <source>
        <dbReference type="ARBA" id="ARBA00022989"/>
    </source>
</evidence>
<accession>A0ABU0FDM3</accession>
<dbReference type="InterPro" id="IPR036097">
    <property type="entry name" value="HisK_dim/P_sf"/>
</dbReference>
<feature type="transmembrane region" description="Helical" evidence="12">
    <location>
        <begin position="150"/>
        <end position="169"/>
    </location>
</feature>
<comment type="subcellular location">
    <subcellularLocation>
        <location evidence="2">Membrane</location>
    </subcellularLocation>
</comment>
<dbReference type="InterPro" id="IPR003661">
    <property type="entry name" value="HisK_dim/P_dom"/>
</dbReference>
<keyword evidence="7 15" id="KW-0418">Kinase</keyword>
<evidence type="ECO:0000256" key="5">
    <source>
        <dbReference type="ARBA" id="ARBA00022679"/>
    </source>
</evidence>
<evidence type="ECO:0000256" key="12">
    <source>
        <dbReference type="SAM" id="Phobius"/>
    </source>
</evidence>
<dbReference type="InterPro" id="IPR003660">
    <property type="entry name" value="HAMP_dom"/>
</dbReference>
<dbReference type="Proteomes" id="UP001237448">
    <property type="component" value="Unassembled WGS sequence"/>
</dbReference>
<dbReference type="InterPro" id="IPR036890">
    <property type="entry name" value="HATPase_C_sf"/>
</dbReference>
<protein>
    <recommendedName>
        <fullName evidence="3">histidine kinase</fullName>
        <ecNumber evidence="3">2.7.13.3</ecNumber>
    </recommendedName>
</protein>
<name>A0ABU0FDM3_9HYPH</name>
<dbReference type="SUPFAM" id="SSF158472">
    <property type="entry name" value="HAMP domain-like"/>
    <property type="match status" value="1"/>
</dbReference>
<feature type="coiled-coil region" evidence="11">
    <location>
        <begin position="204"/>
        <end position="231"/>
    </location>
</feature>
<keyword evidence="8 12" id="KW-1133">Transmembrane helix</keyword>
<dbReference type="PANTHER" id="PTHR45436:SF5">
    <property type="entry name" value="SENSOR HISTIDINE KINASE TRCS"/>
    <property type="match status" value="1"/>
</dbReference>
<evidence type="ECO:0000313" key="16">
    <source>
        <dbReference type="Proteomes" id="UP001237448"/>
    </source>
</evidence>
<dbReference type="Pfam" id="PF00672">
    <property type="entry name" value="HAMP"/>
    <property type="match status" value="1"/>
</dbReference>
<keyword evidence="4" id="KW-0597">Phosphoprotein</keyword>
<dbReference type="SMART" id="SM00387">
    <property type="entry name" value="HATPase_c"/>
    <property type="match status" value="1"/>
</dbReference>
<comment type="caution">
    <text evidence="15">The sequence shown here is derived from an EMBL/GenBank/DDBJ whole genome shotgun (WGS) entry which is preliminary data.</text>
</comment>
<dbReference type="CDD" id="cd06225">
    <property type="entry name" value="HAMP"/>
    <property type="match status" value="1"/>
</dbReference>
<sequence length="457" mass="50486">MILVFGTYTYYRLYDWLYGDLLSNLTQRVEHLRRDVLPDISGYSNGEIYRKIQDVYSPEENDRFIRISKRDGEILYVSGAPSDHSFSSGDIPLPRDYSGVISERMEKLRKSANFMLVGVDADIAGTHYVFEMGASTLPIRTAMNKLLEIFFIGAPFLFSITVLGGVAIVRHALMPIKSISDTAQKISFGGQRQRLPIVQTGDAIEHLSQTLNQMLERLDQAYEQASRFSADASHELRTPLAIIRSELEGLLRESDLPQVITTRIGGSLEEAERLSHIVEGLFAMVRLDAGEAKTKQEVFDFADLVRTTLEQMRLLGEEKNIAIGLEAPRPAFVTGDTVRLKQAVVNLLDNSIKYTRPGGEIVLTITTSHAGVKLQVRDNGIGIPPAELPHIFERFYRASTARSSDIEGTGLGLSIVRSICQAHGGQVSVESAEAQGTTVEVDLPLSSQTNPRTSAAT</sequence>
<gene>
    <name evidence="15" type="ORF">J3R73_002501</name>
</gene>
<dbReference type="Gene3D" id="1.10.287.130">
    <property type="match status" value="1"/>
</dbReference>
<keyword evidence="5" id="KW-0808">Transferase</keyword>
<dbReference type="EMBL" id="JAUSVK010000001">
    <property type="protein sequence ID" value="MDQ0392709.1"/>
    <property type="molecule type" value="Genomic_DNA"/>
</dbReference>
<evidence type="ECO:0000256" key="4">
    <source>
        <dbReference type="ARBA" id="ARBA00022553"/>
    </source>
</evidence>
<evidence type="ECO:0000256" key="11">
    <source>
        <dbReference type="SAM" id="Coils"/>
    </source>
</evidence>
<evidence type="ECO:0000256" key="6">
    <source>
        <dbReference type="ARBA" id="ARBA00022692"/>
    </source>
</evidence>
<evidence type="ECO:0000259" key="14">
    <source>
        <dbReference type="PROSITE" id="PS50885"/>
    </source>
</evidence>
<dbReference type="PRINTS" id="PR00344">
    <property type="entry name" value="BCTRLSENSOR"/>
</dbReference>
<evidence type="ECO:0000256" key="1">
    <source>
        <dbReference type="ARBA" id="ARBA00000085"/>
    </source>
</evidence>
<dbReference type="SMART" id="SM00304">
    <property type="entry name" value="HAMP"/>
    <property type="match status" value="1"/>
</dbReference>
<keyword evidence="6 12" id="KW-0812">Transmembrane</keyword>
<feature type="domain" description="Histidine kinase" evidence="13">
    <location>
        <begin position="231"/>
        <end position="447"/>
    </location>
</feature>
<dbReference type="EC" id="2.7.13.3" evidence="3"/>
<dbReference type="PROSITE" id="PS50109">
    <property type="entry name" value="HIS_KIN"/>
    <property type="match status" value="1"/>
</dbReference>
<dbReference type="RefSeq" id="WP_307426992.1">
    <property type="nucleotide sequence ID" value="NZ_JAUSVK010000001.1"/>
</dbReference>
<dbReference type="PANTHER" id="PTHR45436">
    <property type="entry name" value="SENSOR HISTIDINE KINASE YKOH"/>
    <property type="match status" value="1"/>
</dbReference>
<evidence type="ECO:0000256" key="7">
    <source>
        <dbReference type="ARBA" id="ARBA00022777"/>
    </source>
</evidence>
<dbReference type="SUPFAM" id="SSF55874">
    <property type="entry name" value="ATPase domain of HSP90 chaperone/DNA topoisomerase II/histidine kinase"/>
    <property type="match status" value="1"/>
</dbReference>
<comment type="catalytic activity">
    <reaction evidence="1">
        <text>ATP + protein L-histidine = ADP + protein N-phospho-L-histidine.</text>
        <dbReference type="EC" id="2.7.13.3"/>
    </reaction>
</comment>
<organism evidence="15 16">
    <name type="scientific">Labrys monachus</name>
    <dbReference type="NCBI Taxonomy" id="217067"/>
    <lineage>
        <taxon>Bacteria</taxon>
        <taxon>Pseudomonadati</taxon>
        <taxon>Pseudomonadota</taxon>
        <taxon>Alphaproteobacteria</taxon>
        <taxon>Hyphomicrobiales</taxon>
        <taxon>Xanthobacteraceae</taxon>
        <taxon>Labrys</taxon>
    </lineage>
</organism>
<dbReference type="CDD" id="cd00075">
    <property type="entry name" value="HATPase"/>
    <property type="match status" value="1"/>
</dbReference>
<evidence type="ECO:0000256" key="3">
    <source>
        <dbReference type="ARBA" id="ARBA00012438"/>
    </source>
</evidence>
<dbReference type="CDD" id="cd00082">
    <property type="entry name" value="HisKA"/>
    <property type="match status" value="1"/>
</dbReference>
<evidence type="ECO:0000256" key="9">
    <source>
        <dbReference type="ARBA" id="ARBA00023012"/>
    </source>
</evidence>
<feature type="domain" description="HAMP" evidence="14">
    <location>
        <begin position="170"/>
        <end position="223"/>
    </location>
</feature>
<dbReference type="SMART" id="SM00388">
    <property type="entry name" value="HisKA"/>
    <property type="match status" value="1"/>
</dbReference>
<dbReference type="SUPFAM" id="SSF47384">
    <property type="entry name" value="Homodimeric domain of signal transducing histidine kinase"/>
    <property type="match status" value="1"/>
</dbReference>
<evidence type="ECO:0000259" key="13">
    <source>
        <dbReference type="PROSITE" id="PS50109"/>
    </source>
</evidence>
<dbReference type="Pfam" id="PF00512">
    <property type="entry name" value="HisKA"/>
    <property type="match status" value="1"/>
</dbReference>
<dbReference type="Gene3D" id="6.10.340.10">
    <property type="match status" value="1"/>
</dbReference>
<keyword evidence="9" id="KW-0902">Two-component regulatory system</keyword>
<dbReference type="InterPro" id="IPR005467">
    <property type="entry name" value="His_kinase_dom"/>
</dbReference>
<dbReference type="PROSITE" id="PS50885">
    <property type="entry name" value="HAMP"/>
    <property type="match status" value="1"/>
</dbReference>
<keyword evidence="16" id="KW-1185">Reference proteome</keyword>
<proteinExistence type="predicted"/>